<dbReference type="RefSeq" id="WP_052203813.1">
    <property type="nucleotide sequence ID" value="NZ_CAUPEA010000011.1"/>
</dbReference>
<feature type="domain" description="Amidase" evidence="4">
    <location>
        <begin position="18"/>
        <end position="154"/>
    </location>
</feature>
<comment type="catalytic activity">
    <reaction evidence="1">
        <text>a monocarboxylic acid amide + H2O = a monocarboxylate + NH4(+)</text>
        <dbReference type="Rhea" id="RHEA:12020"/>
        <dbReference type="ChEBI" id="CHEBI:15377"/>
        <dbReference type="ChEBI" id="CHEBI:28938"/>
        <dbReference type="ChEBI" id="CHEBI:35757"/>
        <dbReference type="ChEBI" id="CHEBI:83628"/>
        <dbReference type="EC" id="3.5.1.4"/>
    </reaction>
</comment>
<evidence type="ECO:0000313" key="5">
    <source>
        <dbReference type="EMBL" id="AKV58151.1"/>
    </source>
</evidence>
<dbReference type="GO" id="GO:0004040">
    <property type="term" value="F:amidase activity"/>
    <property type="evidence" value="ECO:0007669"/>
    <property type="project" value="UniProtKB-EC"/>
</dbReference>
<dbReference type="EMBL" id="CP012342">
    <property type="protein sequence ID" value="AKV58151.1"/>
    <property type="molecule type" value="Genomic_DNA"/>
</dbReference>
<dbReference type="KEGG" id="crie:AK829_02075"/>
<dbReference type="InterPro" id="IPR036928">
    <property type="entry name" value="AS_sf"/>
</dbReference>
<organism evidence="5 6">
    <name type="scientific">Corynebacterium riegelii</name>
    <dbReference type="NCBI Taxonomy" id="156976"/>
    <lineage>
        <taxon>Bacteria</taxon>
        <taxon>Bacillati</taxon>
        <taxon>Actinomycetota</taxon>
        <taxon>Actinomycetes</taxon>
        <taxon>Mycobacteriales</taxon>
        <taxon>Corynebacteriaceae</taxon>
        <taxon>Corynebacterium</taxon>
    </lineage>
</organism>
<dbReference type="SUPFAM" id="SSF75304">
    <property type="entry name" value="Amidase signature (AS) enzymes"/>
    <property type="match status" value="1"/>
</dbReference>
<proteinExistence type="inferred from homology"/>
<dbReference type="EC" id="3.5.1.4" evidence="3"/>
<sequence>MHHPAFASIANTPIRGTHGARLDGWSIPIKSSTPVVGLPTIDGSPHRTSTPTDHDPFVAWLLRQGASVPATTLSSELGATCYAERPDMPVLESPAYPGCTPGGSSTGAGVAVALGLSRAAHGTDAGGSIRVPAAACNVVGFKLGGKSLSAHGMLTTTVKDQMEIFGWTPPPPRRLRIGVLTRGIFADPQVQSWRLDAVDEAAGVLDRYHEVVAIDPYPESRETYRHFGTIIKSSFTNAEPLDSDYISWLHEEALALSPEARANASTHVGVLPELLARTWDVDVVLCPTLAFDPPKLGTFSDMSPEDSFEAQTGWSPWCSVFNMLKTPAIALGPVHLGALNVTGAELLELAALLRD</sequence>
<gene>
    <name evidence="5" type="ORF">AK829_02075</name>
</gene>
<name>A0A0K1RAD7_9CORY</name>
<evidence type="ECO:0000256" key="2">
    <source>
        <dbReference type="ARBA" id="ARBA00009199"/>
    </source>
</evidence>
<dbReference type="Proteomes" id="UP000060016">
    <property type="component" value="Chromosome"/>
</dbReference>
<evidence type="ECO:0000259" key="4">
    <source>
        <dbReference type="Pfam" id="PF01425"/>
    </source>
</evidence>
<dbReference type="PATRIC" id="fig|156976.3.peg.408"/>
<accession>A0A0K1RAD7</accession>
<comment type="similarity">
    <text evidence="2">Belongs to the amidase family.</text>
</comment>
<dbReference type="InterPro" id="IPR023631">
    <property type="entry name" value="Amidase_dom"/>
</dbReference>
<evidence type="ECO:0000313" key="6">
    <source>
        <dbReference type="Proteomes" id="UP000060016"/>
    </source>
</evidence>
<keyword evidence="6" id="KW-1185">Reference proteome</keyword>
<evidence type="ECO:0000256" key="3">
    <source>
        <dbReference type="ARBA" id="ARBA00012922"/>
    </source>
</evidence>
<dbReference type="Gene3D" id="3.90.1300.10">
    <property type="entry name" value="Amidase signature (AS) domain"/>
    <property type="match status" value="2"/>
</dbReference>
<dbReference type="Pfam" id="PF01425">
    <property type="entry name" value="Amidase"/>
    <property type="match status" value="1"/>
</dbReference>
<reference evidence="5 6" key="1">
    <citation type="submission" date="2015-08" db="EMBL/GenBank/DDBJ databases">
        <authorList>
            <person name="Babu N.S."/>
            <person name="Beckwith C.J."/>
            <person name="Beseler K.G."/>
            <person name="Brison A."/>
            <person name="Carone J.V."/>
            <person name="Caskin T.P."/>
            <person name="Diamond M."/>
            <person name="Durham M.E."/>
            <person name="Foxe J.M."/>
            <person name="Go M."/>
            <person name="Henderson B.A."/>
            <person name="Jones I.B."/>
            <person name="McGettigan J.A."/>
            <person name="Micheletti S.J."/>
            <person name="Nasrallah M.E."/>
            <person name="Ortiz D."/>
            <person name="Piller C.R."/>
            <person name="Privatt S.R."/>
            <person name="Schneider S.L."/>
            <person name="Sharp S."/>
            <person name="Smith T.C."/>
            <person name="Stanton J.D."/>
            <person name="Ullery H.E."/>
            <person name="Wilson R.J."/>
            <person name="Serrano M.G."/>
            <person name="Buck G."/>
            <person name="Lee V."/>
            <person name="Wang Y."/>
            <person name="Carvalho R."/>
            <person name="Voegtly L."/>
            <person name="Shi R."/>
            <person name="Duckworth R."/>
            <person name="Johnson A."/>
            <person name="Loviza R."/>
            <person name="Walstead R."/>
            <person name="Shah Z."/>
            <person name="Kiflezghi M."/>
            <person name="Wade K."/>
            <person name="Ball S.L."/>
            <person name="Bradley K.W."/>
            <person name="Asai D.J."/>
            <person name="Bowman C.A."/>
            <person name="Russell D.A."/>
            <person name="Pope W.H."/>
            <person name="Jacobs-Sera D."/>
            <person name="Hendrix R.W."/>
            <person name="Hatfull G.F."/>
        </authorList>
    </citation>
    <scope>NUCLEOTIDE SEQUENCE [LARGE SCALE GENOMIC DNA]</scope>
    <source>
        <strain evidence="5 6">PUDD_83A45</strain>
    </source>
</reference>
<protein>
    <recommendedName>
        <fullName evidence="3">amidase</fullName>
        <ecNumber evidence="3">3.5.1.4</ecNumber>
    </recommendedName>
</protein>
<dbReference type="PANTHER" id="PTHR11895">
    <property type="entry name" value="TRANSAMIDASE"/>
    <property type="match status" value="1"/>
</dbReference>
<dbReference type="AlphaFoldDB" id="A0A0K1RAD7"/>
<dbReference type="PANTHER" id="PTHR11895:SF7">
    <property type="entry name" value="GLUTAMYL-TRNA(GLN) AMIDOTRANSFERASE SUBUNIT A, MITOCHONDRIAL"/>
    <property type="match status" value="1"/>
</dbReference>
<dbReference type="InterPro" id="IPR000120">
    <property type="entry name" value="Amidase"/>
</dbReference>
<evidence type="ECO:0000256" key="1">
    <source>
        <dbReference type="ARBA" id="ARBA00001311"/>
    </source>
</evidence>
<dbReference type="STRING" id="156976.AK829_02075"/>